<organism evidence="1">
    <name type="scientific">Pseudomonas phage vB_PaeS_HTN2</name>
    <dbReference type="NCBI Taxonomy" id="3236647"/>
    <lineage>
        <taxon>Viruses</taxon>
    </lineage>
</organism>
<sequence length="188" mass="20885">MSVNKQHMLSMLQSNYTTVRVVFEEVEAYKGTAPSMNANEHEMHSAPWAGAPMPPPMKGAGTGPQHAYSYKVDNDMGVQVNDVVVVPASGRLKLALVVQVDETPDIDLTVNWEYQWVAAKVDLSNFYAMLDKEKRFKTLMFEAERAKQRESMLNDIKALLPTEGEAGDLAREALGLFNHKLVANDSAE</sequence>
<evidence type="ECO:0000313" key="1">
    <source>
        <dbReference type="EMBL" id="XDG30395.1"/>
    </source>
</evidence>
<reference evidence="1" key="1">
    <citation type="submission" date="2024-06" db="EMBL/GenBank/DDBJ databases">
        <authorList>
            <person name="Peters D.L."/>
        </authorList>
    </citation>
    <scope>NUCLEOTIDE SEQUENCE</scope>
</reference>
<gene>
    <name evidence="1" type="ORF">ABMZ61_60</name>
</gene>
<proteinExistence type="predicted"/>
<name>A0AB39AI30_9VIRU</name>
<accession>A0AB39AI30</accession>
<dbReference type="EMBL" id="PP916319">
    <property type="protein sequence ID" value="XDG30395.1"/>
    <property type="molecule type" value="Genomic_DNA"/>
</dbReference>
<reference evidence="1" key="2">
    <citation type="submission" date="2024-08" db="EMBL/GenBank/DDBJ databases">
        <title>Characterization of Pseudomonas aeruginosa phages for therapeutic use.</title>
        <authorList>
            <person name="Nour El-Din H."/>
        </authorList>
    </citation>
    <scope>NUCLEOTIDE SEQUENCE</scope>
</reference>
<protein>
    <submittedName>
        <fullName evidence="1">Uncharacterized protein</fullName>
    </submittedName>
</protein>